<evidence type="ECO:0000256" key="10">
    <source>
        <dbReference type="ARBA" id="ARBA00039429"/>
    </source>
</evidence>
<evidence type="ECO:0000256" key="1">
    <source>
        <dbReference type="ARBA" id="ARBA00004109"/>
    </source>
</evidence>
<sequence length="324" mass="37605">MAQKSGKPGFSSQSYSPSSSKGRRNVSTANSELLTPLNTKVDPQDQQAKRKEKDDMVRLNDKFVDYINKVRVICRSEDQLKKKADLENEYIFTKKDLDNDYLQRVKLQLTLEGLLGQMDFLKRGHSDEIKELKSLILNETVMMTVDNPRNLDMEETLLVVKSQYEEMAVRNREEAEQWNLKKVRDLKEISDIQRGIQRLQSEINNLKNKKKSLEDDITKSDVDGQATINTIQEAIAQLEEALRRDRKPFAEQTRDYQDLLNLKLALDIEIATYSQILEGEEMRYWVKDLKTMPSHESQQIAKTCMVIRIEVRNGSIISETSELR</sequence>
<dbReference type="SUPFAM" id="SSF64593">
    <property type="entry name" value="Intermediate filament protein, coiled coil region"/>
    <property type="match status" value="1"/>
</dbReference>
<evidence type="ECO:0000256" key="3">
    <source>
        <dbReference type="ARBA" id="ARBA00004642"/>
    </source>
</evidence>
<dbReference type="PROSITE" id="PS51842">
    <property type="entry name" value="IF_ROD_2"/>
    <property type="match status" value="1"/>
</dbReference>
<evidence type="ECO:0000256" key="12">
    <source>
        <dbReference type="ARBA" id="ARBA00042964"/>
    </source>
</evidence>
<keyword evidence="8" id="KW-0539">Nucleus</keyword>
<comment type="subcellular location">
    <subcellularLocation>
        <location evidence="2">Cytoplasm</location>
    </subcellularLocation>
    <subcellularLocation>
        <location evidence="1">Nucleus matrix</location>
    </subcellularLocation>
    <subcellularLocation>
        <location evidence="3">Nucleus</location>
        <location evidence="3">Nucleoplasm</location>
    </subcellularLocation>
</comment>
<feature type="domain" description="IF rod" evidence="15">
    <location>
        <begin position="52"/>
        <end position="284"/>
    </location>
</feature>
<evidence type="ECO:0000313" key="16">
    <source>
        <dbReference type="Ensembl" id="ENSEEEP00000049425.2"/>
    </source>
</evidence>
<proteinExistence type="predicted"/>
<dbReference type="PANTHER" id="PTHR45616">
    <property type="entry name" value="GATA-TYPE DOMAIN-CONTAINING PROTEIN"/>
    <property type="match status" value="1"/>
</dbReference>
<dbReference type="GO" id="GO:0005654">
    <property type="term" value="C:nucleoplasm"/>
    <property type="evidence" value="ECO:0007669"/>
    <property type="project" value="UniProtKB-SubCell"/>
</dbReference>
<dbReference type="Gene3D" id="1.20.5.500">
    <property type="entry name" value="Single helix bin"/>
    <property type="match status" value="1"/>
</dbReference>
<feature type="coiled-coil region" evidence="13">
    <location>
        <begin position="189"/>
        <end position="223"/>
    </location>
</feature>
<dbReference type="GO" id="GO:0016363">
    <property type="term" value="C:nuclear matrix"/>
    <property type="evidence" value="ECO:0007669"/>
    <property type="project" value="UniProtKB-SubCell"/>
</dbReference>
<dbReference type="GO" id="GO:0005737">
    <property type="term" value="C:cytoplasm"/>
    <property type="evidence" value="ECO:0007669"/>
    <property type="project" value="UniProtKB-SubCell"/>
</dbReference>
<keyword evidence="5" id="KW-0416">Keratin</keyword>
<feature type="compositionally biased region" description="Polar residues" evidence="14">
    <location>
        <begin position="25"/>
        <end position="38"/>
    </location>
</feature>
<keyword evidence="7 13" id="KW-0175">Coiled coil</keyword>
<feature type="region of interest" description="Disordered" evidence="14">
    <location>
        <begin position="1"/>
        <end position="54"/>
    </location>
</feature>
<dbReference type="GeneTree" id="ENSGT00940000161090"/>
<dbReference type="Ensembl" id="ENSEEET00000049962.2">
    <property type="protein sequence ID" value="ENSEEEP00000049425.2"/>
    <property type="gene ID" value="ENSEEEG00000023232.2"/>
</dbReference>
<feature type="compositionally biased region" description="Low complexity" evidence="14">
    <location>
        <begin position="11"/>
        <end position="20"/>
    </location>
</feature>
<evidence type="ECO:0000256" key="13">
    <source>
        <dbReference type="SAM" id="Coils"/>
    </source>
</evidence>
<evidence type="ECO:0000256" key="4">
    <source>
        <dbReference type="ARBA" id="ARBA00022490"/>
    </source>
</evidence>
<comment type="function">
    <text evidence="9">Together with KRT19, helps to link the contractile apparatus to dystrophin at the costameres of striated muscle.</text>
</comment>
<reference evidence="17" key="1">
    <citation type="journal article" date="2014" name="Science">
        <title>Nonhuman genetics. Genomic basis for the convergent evolution of electric organs.</title>
        <authorList>
            <person name="Gallant J.R."/>
            <person name="Traeger L.L."/>
            <person name="Volkening J.D."/>
            <person name="Moffett H."/>
            <person name="Chen P.H."/>
            <person name="Novina C.D."/>
            <person name="Phillips G.N.Jr."/>
            <person name="Anand R."/>
            <person name="Wells G.B."/>
            <person name="Pinch M."/>
            <person name="Guth R."/>
            <person name="Unguez G.A."/>
            <person name="Albert J.S."/>
            <person name="Zakon H.H."/>
            <person name="Samanta M.P."/>
            <person name="Sussman M.R."/>
        </authorList>
    </citation>
    <scope>NUCLEOTIDE SEQUENCE [LARGE SCALE GENOMIC DNA]</scope>
</reference>
<dbReference type="Pfam" id="PF00038">
    <property type="entry name" value="Filament"/>
    <property type="match status" value="1"/>
</dbReference>
<protein>
    <recommendedName>
        <fullName evidence="10">Keratin, type II cytoskeletal 8</fullName>
    </recommendedName>
    <alternativeName>
        <fullName evidence="12">Cytokeratin-8</fullName>
    </alternativeName>
    <alternativeName>
        <fullName evidence="11">Keratin-8</fullName>
    </alternativeName>
</protein>
<evidence type="ECO:0000313" key="17">
    <source>
        <dbReference type="Proteomes" id="UP000314983"/>
    </source>
</evidence>
<dbReference type="Gene3D" id="1.20.5.170">
    <property type="match status" value="1"/>
</dbReference>
<evidence type="ECO:0000256" key="11">
    <source>
        <dbReference type="ARBA" id="ARBA00042886"/>
    </source>
</evidence>
<evidence type="ECO:0000256" key="14">
    <source>
        <dbReference type="SAM" id="MobiDB-lite"/>
    </source>
</evidence>
<dbReference type="PANTHER" id="PTHR45616:SF26">
    <property type="entry name" value="KERATIN, TYPE II CYTOSKELETAL 8"/>
    <property type="match status" value="1"/>
</dbReference>
<reference evidence="16" key="5">
    <citation type="submission" date="2025-09" db="UniProtKB">
        <authorList>
            <consortium name="Ensembl"/>
        </authorList>
    </citation>
    <scope>IDENTIFICATION</scope>
</reference>
<dbReference type="SMART" id="SM01391">
    <property type="entry name" value="Filament"/>
    <property type="match status" value="1"/>
</dbReference>
<dbReference type="AlphaFoldDB" id="A0A4W4HLV0"/>
<evidence type="ECO:0000256" key="7">
    <source>
        <dbReference type="ARBA" id="ARBA00023054"/>
    </source>
</evidence>
<evidence type="ECO:0000256" key="9">
    <source>
        <dbReference type="ARBA" id="ARBA00037766"/>
    </source>
</evidence>
<accession>A0A4W4HLV0</accession>
<organism evidence="16 17">
    <name type="scientific">Electrophorus electricus</name>
    <name type="common">Electric eel</name>
    <name type="synonym">Gymnotus electricus</name>
    <dbReference type="NCBI Taxonomy" id="8005"/>
    <lineage>
        <taxon>Eukaryota</taxon>
        <taxon>Metazoa</taxon>
        <taxon>Chordata</taxon>
        <taxon>Craniata</taxon>
        <taxon>Vertebrata</taxon>
        <taxon>Euteleostomi</taxon>
        <taxon>Actinopterygii</taxon>
        <taxon>Neopterygii</taxon>
        <taxon>Teleostei</taxon>
        <taxon>Ostariophysi</taxon>
        <taxon>Gymnotiformes</taxon>
        <taxon>Gymnotoidei</taxon>
        <taxon>Gymnotidae</taxon>
        <taxon>Electrophorus</taxon>
    </lineage>
</organism>
<reference evidence="16" key="3">
    <citation type="submission" date="2020-05" db="EMBL/GenBank/DDBJ databases">
        <title>Electrophorus electricus (electric eel) genome, fEleEle1, primary haplotype.</title>
        <authorList>
            <person name="Myers G."/>
            <person name="Meyer A."/>
            <person name="Fedrigo O."/>
            <person name="Formenti G."/>
            <person name="Rhie A."/>
            <person name="Tracey A."/>
            <person name="Sims Y."/>
            <person name="Jarvis E.D."/>
        </authorList>
    </citation>
    <scope>NUCLEOTIDE SEQUENCE [LARGE SCALE GENOMIC DNA]</scope>
</reference>
<evidence type="ECO:0000259" key="15">
    <source>
        <dbReference type="PROSITE" id="PS51842"/>
    </source>
</evidence>
<evidence type="ECO:0000256" key="2">
    <source>
        <dbReference type="ARBA" id="ARBA00004496"/>
    </source>
</evidence>
<dbReference type="Proteomes" id="UP000314983">
    <property type="component" value="Chromosome 1"/>
</dbReference>
<dbReference type="GO" id="GO:0005882">
    <property type="term" value="C:intermediate filament"/>
    <property type="evidence" value="ECO:0007669"/>
    <property type="project" value="UniProtKB-KW"/>
</dbReference>
<gene>
    <name evidence="16" type="primary">LOC113583683</name>
</gene>
<reference evidence="17" key="2">
    <citation type="journal article" date="2017" name="Sci. Adv.">
        <title>A tail of two voltages: Proteomic comparison of the three electric organs of the electric eel.</title>
        <authorList>
            <person name="Traeger L.L."/>
            <person name="Sabat G."/>
            <person name="Barrett-Wilt G.A."/>
            <person name="Wells G.B."/>
            <person name="Sussman M.R."/>
        </authorList>
    </citation>
    <scope>NUCLEOTIDE SEQUENCE [LARGE SCALE GENOMIC DNA]</scope>
</reference>
<evidence type="ECO:0000256" key="6">
    <source>
        <dbReference type="ARBA" id="ARBA00022754"/>
    </source>
</evidence>
<keyword evidence="4" id="KW-0963">Cytoplasm</keyword>
<keyword evidence="6" id="KW-0403">Intermediate filament</keyword>
<keyword evidence="17" id="KW-1185">Reference proteome</keyword>
<evidence type="ECO:0000256" key="5">
    <source>
        <dbReference type="ARBA" id="ARBA00022744"/>
    </source>
</evidence>
<dbReference type="InterPro" id="IPR039008">
    <property type="entry name" value="IF_rod_dom"/>
</dbReference>
<name>A0A4W4HLV0_ELEEL</name>
<dbReference type="Gene3D" id="1.20.5.1160">
    <property type="entry name" value="Vasodilator-stimulated phosphoprotein"/>
    <property type="match status" value="1"/>
</dbReference>
<reference evidence="16" key="4">
    <citation type="submission" date="2025-08" db="UniProtKB">
        <authorList>
            <consortium name="Ensembl"/>
        </authorList>
    </citation>
    <scope>IDENTIFICATION</scope>
</reference>
<evidence type="ECO:0000256" key="8">
    <source>
        <dbReference type="ARBA" id="ARBA00023242"/>
    </source>
</evidence>